<dbReference type="EMBL" id="CAMPGE010022611">
    <property type="protein sequence ID" value="CAI2380642.1"/>
    <property type="molecule type" value="Genomic_DNA"/>
</dbReference>
<accession>A0AAD1XZE0</accession>
<name>A0AAD1XZE0_EUPCR</name>
<protein>
    <submittedName>
        <fullName evidence="2">Uncharacterized protein</fullName>
    </submittedName>
</protein>
<dbReference type="Proteomes" id="UP001295684">
    <property type="component" value="Unassembled WGS sequence"/>
</dbReference>
<reference evidence="2" key="1">
    <citation type="submission" date="2023-07" db="EMBL/GenBank/DDBJ databases">
        <authorList>
            <consortium name="AG Swart"/>
            <person name="Singh M."/>
            <person name="Singh A."/>
            <person name="Seah K."/>
            <person name="Emmerich C."/>
        </authorList>
    </citation>
    <scope>NUCLEOTIDE SEQUENCE</scope>
    <source>
        <strain evidence="2">DP1</strain>
    </source>
</reference>
<comment type="caution">
    <text evidence="2">The sequence shown here is derived from an EMBL/GenBank/DDBJ whole genome shotgun (WGS) entry which is preliminary data.</text>
</comment>
<dbReference type="AlphaFoldDB" id="A0AAD1XZE0"/>
<keyword evidence="1" id="KW-0472">Membrane</keyword>
<organism evidence="2 3">
    <name type="scientific">Euplotes crassus</name>
    <dbReference type="NCBI Taxonomy" id="5936"/>
    <lineage>
        <taxon>Eukaryota</taxon>
        <taxon>Sar</taxon>
        <taxon>Alveolata</taxon>
        <taxon>Ciliophora</taxon>
        <taxon>Intramacronucleata</taxon>
        <taxon>Spirotrichea</taxon>
        <taxon>Hypotrichia</taxon>
        <taxon>Euplotida</taxon>
        <taxon>Euplotidae</taxon>
        <taxon>Moneuplotes</taxon>
    </lineage>
</organism>
<feature type="transmembrane region" description="Helical" evidence="1">
    <location>
        <begin position="6"/>
        <end position="24"/>
    </location>
</feature>
<evidence type="ECO:0000313" key="3">
    <source>
        <dbReference type="Proteomes" id="UP001295684"/>
    </source>
</evidence>
<keyword evidence="1" id="KW-1133">Transmembrane helix</keyword>
<evidence type="ECO:0000256" key="1">
    <source>
        <dbReference type="SAM" id="Phobius"/>
    </source>
</evidence>
<gene>
    <name evidence="2" type="ORF">ECRASSUSDP1_LOCUS22079</name>
</gene>
<proteinExistence type="predicted"/>
<keyword evidence="1" id="KW-0812">Transmembrane</keyword>
<keyword evidence="3" id="KW-1185">Reference proteome</keyword>
<evidence type="ECO:0000313" key="2">
    <source>
        <dbReference type="EMBL" id="CAI2380642.1"/>
    </source>
</evidence>
<sequence>MSYSVLNVCYLGVLVVLGALVLNFRMIVPVRRKKGYVVCWISERKMRDLKKKKKSSSKMDLKEVMSISLDQKVMDKLKVDTCSSVDLRKLSSYKDNTLKPHPTQHVWRTQGLLPMKHQNLKCFTNIGRKELGEITKNNTRWNSLSRSSSQQQRIQSHIINTSSAKFEDLDTKCQSEDYERRKFEPKKMTRKVRFSL</sequence>